<proteinExistence type="predicted"/>
<dbReference type="NCBIfam" id="TIGR03618">
    <property type="entry name" value="Rv1155_F420"/>
    <property type="match status" value="1"/>
</dbReference>
<dbReference type="Gene3D" id="2.30.110.10">
    <property type="entry name" value="Electron Transport, Fmn-binding Protein, Chain A"/>
    <property type="match status" value="1"/>
</dbReference>
<dbReference type="InterPro" id="IPR052019">
    <property type="entry name" value="F420H2_bilvrd_red/Heme_oxyg"/>
</dbReference>
<evidence type="ECO:0000313" key="3">
    <source>
        <dbReference type="EMBL" id="GMA25756.1"/>
    </source>
</evidence>
<name>A0ABQ6I650_9MICO</name>
<protein>
    <submittedName>
        <fullName evidence="3">PPOX class F420-dependent enzyme</fullName>
    </submittedName>
</protein>
<sequence>MPTTLPASHADLLDRPLFAHLATIRPDGAPQSSVMWFDWDGELVRFTHTSTRQKFRNLEHEPRVALSIADPDDGYRYLELRGTVVSITPDDAEASFYRSLQERYGNVYPIPDADVRVVVAVRPERFVAVGGGSVEASGTLAS</sequence>
<dbReference type="Proteomes" id="UP001157091">
    <property type="component" value="Unassembled WGS sequence"/>
</dbReference>
<reference evidence="4" key="1">
    <citation type="journal article" date="2019" name="Int. J. Syst. Evol. Microbiol.">
        <title>The Global Catalogue of Microorganisms (GCM) 10K type strain sequencing project: providing services to taxonomists for standard genome sequencing and annotation.</title>
        <authorList>
            <consortium name="The Broad Institute Genomics Platform"/>
            <consortium name="The Broad Institute Genome Sequencing Center for Infectious Disease"/>
            <person name="Wu L."/>
            <person name="Ma J."/>
        </authorList>
    </citation>
    <scope>NUCLEOTIDE SEQUENCE [LARGE SCALE GENOMIC DNA]</scope>
    <source>
        <strain evidence="4">NBRC 106348</strain>
    </source>
</reference>
<organism evidence="3 4">
    <name type="scientific">Luteimicrobium album</name>
    <dbReference type="NCBI Taxonomy" id="1054550"/>
    <lineage>
        <taxon>Bacteria</taxon>
        <taxon>Bacillati</taxon>
        <taxon>Actinomycetota</taxon>
        <taxon>Actinomycetes</taxon>
        <taxon>Micrococcales</taxon>
        <taxon>Luteimicrobium</taxon>
    </lineage>
</organism>
<keyword evidence="1" id="KW-0560">Oxidoreductase</keyword>
<dbReference type="PANTHER" id="PTHR35176">
    <property type="entry name" value="HEME OXYGENASE HI_0854-RELATED"/>
    <property type="match status" value="1"/>
</dbReference>
<feature type="domain" description="Pyridoxamine 5'-phosphate oxidase N-terminal" evidence="2">
    <location>
        <begin position="7"/>
        <end position="126"/>
    </location>
</feature>
<comment type="caution">
    <text evidence="3">The sequence shown here is derived from an EMBL/GenBank/DDBJ whole genome shotgun (WGS) entry which is preliminary data.</text>
</comment>
<dbReference type="Pfam" id="PF01243">
    <property type="entry name" value="PNPOx_N"/>
    <property type="match status" value="1"/>
</dbReference>
<dbReference type="InterPro" id="IPR012349">
    <property type="entry name" value="Split_barrel_FMN-bd"/>
</dbReference>
<gene>
    <name evidence="3" type="ORF">GCM10025864_35150</name>
</gene>
<dbReference type="PANTHER" id="PTHR35176:SF6">
    <property type="entry name" value="HEME OXYGENASE HI_0854-RELATED"/>
    <property type="match status" value="1"/>
</dbReference>
<accession>A0ABQ6I650</accession>
<dbReference type="InterPro" id="IPR011576">
    <property type="entry name" value="Pyridox_Oxase_N"/>
</dbReference>
<keyword evidence="4" id="KW-1185">Reference proteome</keyword>
<evidence type="ECO:0000256" key="1">
    <source>
        <dbReference type="ARBA" id="ARBA00023002"/>
    </source>
</evidence>
<dbReference type="InterPro" id="IPR019920">
    <property type="entry name" value="F420-binding_dom_put"/>
</dbReference>
<dbReference type="EMBL" id="BSUK01000001">
    <property type="protein sequence ID" value="GMA25756.1"/>
    <property type="molecule type" value="Genomic_DNA"/>
</dbReference>
<evidence type="ECO:0000313" key="4">
    <source>
        <dbReference type="Proteomes" id="UP001157091"/>
    </source>
</evidence>
<dbReference type="RefSeq" id="WP_284294258.1">
    <property type="nucleotide sequence ID" value="NZ_BSUK01000001.1"/>
</dbReference>
<evidence type="ECO:0000259" key="2">
    <source>
        <dbReference type="Pfam" id="PF01243"/>
    </source>
</evidence>
<dbReference type="SUPFAM" id="SSF50475">
    <property type="entry name" value="FMN-binding split barrel"/>
    <property type="match status" value="1"/>
</dbReference>